<organism evidence="2 3">
    <name type="scientific">Nocardia stercoris</name>
    <dbReference type="NCBI Taxonomy" id="2483361"/>
    <lineage>
        <taxon>Bacteria</taxon>
        <taxon>Bacillati</taxon>
        <taxon>Actinomycetota</taxon>
        <taxon>Actinomycetes</taxon>
        <taxon>Mycobacteriales</taxon>
        <taxon>Nocardiaceae</taxon>
        <taxon>Nocardia</taxon>
    </lineage>
</organism>
<accession>A0A3M2LBW4</accession>
<dbReference type="OrthoDB" id="4561477at2"/>
<gene>
    <name evidence="2" type="ORF">EBN03_01475</name>
</gene>
<reference evidence="2 3" key="1">
    <citation type="submission" date="2018-10" db="EMBL/GenBank/DDBJ databases">
        <title>Isolation from cow dung.</title>
        <authorList>
            <person name="Ling L."/>
        </authorList>
    </citation>
    <scope>NUCLEOTIDE SEQUENCE [LARGE SCALE GENOMIC DNA]</scope>
    <source>
        <strain evidence="2 3">NEAU-LL90</strain>
    </source>
</reference>
<protein>
    <submittedName>
        <fullName evidence="2">Uncharacterized protein</fullName>
    </submittedName>
</protein>
<comment type="caution">
    <text evidence="2">The sequence shown here is derived from an EMBL/GenBank/DDBJ whole genome shotgun (WGS) entry which is preliminary data.</text>
</comment>
<sequence length="87" mass="9096">MTVRGYSGVVAGGLIALTLVLAGAELLGARDGFPGPGWSMVAWHLIVTIVAVVAQILADRRRDVIGFAGSIAVFAAAGYILVTQWWN</sequence>
<dbReference type="Proteomes" id="UP000279275">
    <property type="component" value="Unassembled WGS sequence"/>
</dbReference>
<feature type="transmembrane region" description="Helical" evidence="1">
    <location>
        <begin position="65"/>
        <end position="86"/>
    </location>
</feature>
<dbReference type="EMBL" id="RFFH01000001">
    <property type="protein sequence ID" value="RMI35032.1"/>
    <property type="molecule type" value="Genomic_DNA"/>
</dbReference>
<dbReference type="AlphaFoldDB" id="A0A3M2LBW4"/>
<keyword evidence="3" id="KW-1185">Reference proteome</keyword>
<keyword evidence="1" id="KW-0812">Transmembrane</keyword>
<evidence type="ECO:0000256" key="1">
    <source>
        <dbReference type="SAM" id="Phobius"/>
    </source>
</evidence>
<evidence type="ECO:0000313" key="2">
    <source>
        <dbReference type="EMBL" id="RMI35032.1"/>
    </source>
</evidence>
<proteinExistence type="predicted"/>
<evidence type="ECO:0000313" key="3">
    <source>
        <dbReference type="Proteomes" id="UP000279275"/>
    </source>
</evidence>
<keyword evidence="1" id="KW-0472">Membrane</keyword>
<dbReference type="RefSeq" id="WP_122186005.1">
    <property type="nucleotide sequence ID" value="NZ_RFFH01000001.1"/>
</dbReference>
<name>A0A3M2LBW4_9NOCA</name>
<keyword evidence="1" id="KW-1133">Transmembrane helix</keyword>
<feature type="transmembrane region" description="Helical" evidence="1">
    <location>
        <begin position="40"/>
        <end position="58"/>
    </location>
</feature>